<dbReference type="Proteomes" id="UP000298030">
    <property type="component" value="Unassembled WGS sequence"/>
</dbReference>
<evidence type="ECO:0000313" key="8">
    <source>
        <dbReference type="Proteomes" id="UP000298030"/>
    </source>
</evidence>
<evidence type="ECO:0000313" key="7">
    <source>
        <dbReference type="EMBL" id="TEB11087.1"/>
    </source>
</evidence>
<dbReference type="GO" id="GO:0008270">
    <property type="term" value="F:zinc ion binding"/>
    <property type="evidence" value="ECO:0007669"/>
    <property type="project" value="UniProtKB-KW"/>
</dbReference>
<dbReference type="SUPFAM" id="SSF90229">
    <property type="entry name" value="CCCH zinc finger"/>
    <property type="match status" value="1"/>
</dbReference>
<keyword evidence="8" id="KW-1185">Reference proteome</keyword>
<feature type="zinc finger region" description="C3H1-type" evidence="4">
    <location>
        <begin position="129"/>
        <end position="156"/>
    </location>
</feature>
<accession>A0A4Y7RS43</accession>
<gene>
    <name evidence="7" type="ORF">FA13DRAFT_1004397</name>
</gene>
<comment type="caution">
    <text evidence="7">The sequence shown here is derived from an EMBL/GenBank/DDBJ whole genome shotgun (WGS) entry which is preliminary data.</text>
</comment>
<dbReference type="PROSITE" id="PS50103">
    <property type="entry name" value="ZF_C3H1"/>
    <property type="match status" value="2"/>
</dbReference>
<evidence type="ECO:0000259" key="6">
    <source>
        <dbReference type="PROSITE" id="PS50103"/>
    </source>
</evidence>
<feature type="compositionally biased region" description="Polar residues" evidence="5">
    <location>
        <begin position="736"/>
        <end position="752"/>
    </location>
</feature>
<evidence type="ECO:0000256" key="1">
    <source>
        <dbReference type="ARBA" id="ARBA00022723"/>
    </source>
</evidence>
<feature type="compositionally biased region" description="Basic and acidic residues" evidence="5">
    <location>
        <begin position="67"/>
        <end position="89"/>
    </location>
</feature>
<feature type="region of interest" description="Disordered" evidence="5">
    <location>
        <begin position="478"/>
        <end position="499"/>
    </location>
</feature>
<evidence type="ECO:0000256" key="3">
    <source>
        <dbReference type="ARBA" id="ARBA00022833"/>
    </source>
</evidence>
<dbReference type="Gene3D" id="4.10.1000.10">
    <property type="entry name" value="Zinc finger, CCCH-type"/>
    <property type="match status" value="1"/>
</dbReference>
<dbReference type="STRING" id="71717.A0A4Y7RS43"/>
<evidence type="ECO:0000256" key="4">
    <source>
        <dbReference type="PROSITE-ProRule" id="PRU00723"/>
    </source>
</evidence>
<dbReference type="InterPro" id="IPR000571">
    <property type="entry name" value="Znf_CCCH"/>
</dbReference>
<feature type="region of interest" description="Disordered" evidence="5">
    <location>
        <begin position="53"/>
        <end position="99"/>
    </location>
</feature>
<keyword evidence="1 4" id="KW-0479">Metal-binding</keyword>
<dbReference type="SMART" id="SM00356">
    <property type="entry name" value="ZnF_C3H1"/>
    <property type="match status" value="2"/>
</dbReference>
<name>A0A4Y7RS43_COPMI</name>
<feature type="region of interest" description="Disordered" evidence="5">
    <location>
        <begin position="525"/>
        <end position="560"/>
    </location>
</feature>
<dbReference type="EMBL" id="QPFP01000455">
    <property type="protein sequence ID" value="TEB11087.1"/>
    <property type="molecule type" value="Genomic_DNA"/>
</dbReference>
<feature type="domain" description="C3H1-type" evidence="6">
    <location>
        <begin position="129"/>
        <end position="156"/>
    </location>
</feature>
<sequence length="944" mass="96646">MEGKCPISNKYSDFRLHFVPRVNCISLWVAEVIARVPGSQFLAQFIWFAQSPSRPRPHSPTMPAVDAHGDQDRERTRERNDHDRGDKAKKTSNANTKSKDLSHVPCKFFKVGGCTAGSSCPFSHNLPEPGQKESCAWFVKGNCKFGHKCALAHVLPGQDMSMDRKNKKAAQQASAAAGGGGGGGGGGKDRGKGPKREGGPADRGHSGKNPLLAGGSTAPRGSASTAGRPPMNFPSKSAPAPPLNDTDFAALDDMEGVAKPDDDDEQQQQQQQQSETPKSHSDQQALPVSAPRNAAPTSAPQNDFGPIGSPSKAGGTFSPGTSPRLNGASPAISSSPFSAPGNQASFYGPSSYSLTGGVAASLGSGLAMMGGRKGWGSDAYEGTSPSNAFTSNLSASHQHRSSGLSASVTHDVDGGFEYLGGTRNLRKIPRTSEQAVVDEEMEDFIPGSLTDLLTPEERSRRMSRSNSQQQHGLSALASQLKGGEGVDLTAGGAGNGGMMMGHRHSRSVPATSLLGDLKSIWSDPSGANGLPASPSNHHRGTPSTSGLSARFEGLGLGSQTLGTPGDDAALSMSFGSPSSLSMMSPSNASAAFLPGFHQTYMASKAKQTAAGQPSGLGRGLRSTSGSSGLYPPVTANGANGTGPTSSLANNYLSPLDSRGIPASMNTASTLHTHIHGNTSHTYRTTPSPFDLTQSMTRPRGAGLGSNGLGGVGINNPNATLGSELADDPLAMPGVLSPSTRALQSHAPGQSLPQGLAAGLSRIHALPLTNIVSPGTPSSSALGNGGFGVGSIGGGMGVGSVGDRYHLSESYSNNNPLSSNAAGGYNDWANTPSSLSQQQQQYHLGANTLMSSSPLVKSSLPPRNDTHAHTNGFVVPSAMAPGREREMGGAGYGGAPPGLPELPSGKLSYSAAASRAGNAPPMAPPGISKPGYQQPAPAPRKASAD</sequence>
<feature type="region of interest" description="Disordered" evidence="5">
    <location>
        <begin position="162"/>
        <end position="336"/>
    </location>
</feature>
<dbReference type="InterPro" id="IPR036855">
    <property type="entry name" value="Znf_CCCH_sf"/>
</dbReference>
<feature type="region of interest" description="Disordered" evidence="5">
    <location>
        <begin position="881"/>
        <end position="944"/>
    </location>
</feature>
<dbReference type="AlphaFoldDB" id="A0A4Y7RS43"/>
<dbReference type="GO" id="GO:0061630">
    <property type="term" value="F:ubiquitin protein ligase activity"/>
    <property type="evidence" value="ECO:0007669"/>
    <property type="project" value="InterPro"/>
</dbReference>
<dbReference type="OrthoDB" id="411372at2759"/>
<feature type="zinc finger region" description="C3H1-type" evidence="4">
    <location>
        <begin position="100"/>
        <end position="127"/>
    </location>
</feature>
<reference evidence="7 8" key="1">
    <citation type="journal article" date="2019" name="Nat. Ecol. Evol.">
        <title>Megaphylogeny resolves global patterns of mushroom evolution.</title>
        <authorList>
            <person name="Varga T."/>
            <person name="Krizsan K."/>
            <person name="Foldi C."/>
            <person name="Dima B."/>
            <person name="Sanchez-Garcia M."/>
            <person name="Sanchez-Ramirez S."/>
            <person name="Szollosi G.J."/>
            <person name="Szarkandi J.G."/>
            <person name="Papp V."/>
            <person name="Albert L."/>
            <person name="Andreopoulos W."/>
            <person name="Angelini C."/>
            <person name="Antonin V."/>
            <person name="Barry K.W."/>
            <person name="Bougher N.L."/>
            <person name="Buchanan P."/>
            <person name="Buyck B."/>
            <person name="Bense V."/>
            <person name="Catcheside P."/>
            <person name="Chovatia M."/>
            <person name="Cooper J."/>
            <person name="Damon W."/>
            <person name="Desjardin D."/>
            <person name="Finy P."/>
            <person name="Geml J."/>
            <person name="Haridas S."/>
            <person name="Hughes K."/>
            <person name="Justo A."/>
            <person name="Karasinski D."/>
            <person name="Kautmanova I."/>
            <person name="Kiss B."/>
            <person name="Kocsube S."/>
            <person name="Kotiranta H."/>
            <person name="LaButti K.M."/>
            <person name="Lechner B.E."/>
            <person name="Liimatainen K."/>
            <person name="Lipzen A."/>
            <person name="Lukacs Z."/>
            <person name="Mihaltcheva S."/>
            <person name="Morgado L.N."/>
            <person name="Niskanen T."/>
            <person name="Noordeloos M.E."/>
            <person name="Ohm R.A."/>
            <person name="Ortiz-Santana B."/>
            <person name="Ovrebo C."/>
            <person name="Racz N."/>
            <person name="Riley R."/>
            <person name="Savchenko A."/>
            <person name="Shiryaev A."/>
            <person name="Soop K."/>
            <person name="Spirin V."/>
            <person name="Szebenyi C."/>
            <person name="Tomsovsky M."/>
            <person name="Tulloss R.E."/>
            <person name="Uehling J."/>
            <person name="Grigoriev I.V."/>
            <person name="Vagvolgyi C."/>
            <person name="Papp T."/>
            <person name="Martin F.M."/>
            <person name="Miettinen O."/>
            <person name="Hibbett D.S."/>
            <person name="Nagy L.G."/>
        </authorList>
    </citation>
    <scope>NUCLEOTIDE SEQUENCE [LARGE SCALE GENOMIC DNA]</scope>
    <source>
        <strain evidence="7 8">FP101781</strain>
    </source>
</reference>
<dbReference type="InterPro" id="IPR045072">
    <property type="entry name" value="MKRN-like"/>
</dbReference>
<feature type="region of interest" description="Disordered" evidence="5">
    <location>
        <begin position="729"/>
        <end position="753"/>
    </location>
</feature>
<dbReference type="GO" id="GO:0000209">
    <property type="term" value="P:protein polyubiquitination"/>
    <property type="evidence" value="ECO:0007669"/>
    <property type="project" value="InterPro"/>
</dbReference>
<proteinExistence type="predicted"/>
<feature type="compositionally biased region" description="Acidic residues" evidence="5">
    <location>
        <begin position="250"/>
        <end position="266"/>
    </location>
</feature>
<protein>
    <recommendedName>
        <fullName evidence="6">C3H1-type domain-containing protein</fullName>
    </recommendedName>
</protein>
<evidence type="ECO:0000256" key="5">
    <source>
        <dbReference type="SAM" id="MobiDB-lite"/>
    </source>
</evidence>
<organism evidence="7 8">
    <name type="scientific">Coprinellus micaceus</name>
    <name type="common">Glistening ink-cap mushroom</name>
    <name type="synonym">Coprinus micaceus</name>
    <dbReference type="NCBI Taxonomy" id="71717"/>
    <lineage>
        <taxon>Eukaryota</taxon>
        <taxon>Fungi</taxon>
        <taxon>Dikarya</taxon>
        <taxon>Basidiomycota</taxon>
        <taxon>Agaricomycotina</taxon>
        <taxon>Agaricomycetes</taxon>
        <taxon>Agaricomycetidae</taxon>
        <taxon>Agaricales</taxon>
        <taxon>Agaricineae</taxon>
        <taxon>Psathyrellaceae</taxon>
        <taxon>Coprinellus</taxon>
    </lineage>
</organism>
<feature type="compositionally biased region" description="Gly residues" evidence="5">
    <location>
        <begin position="177"/>
        <end position="186"/>
    </location>
</feature>
<feature type="domain" description="C3H1-type" evidence="6">
    <location>
        <begin position="100"/>
        <end position="127"/>
    </location>
</feature>
<evidence type="ECO:0000256" key="2">
    <source>
        <dbReference type="ARBA" id="ARBA00022771"/>
    </source>
</evidence>
<dbReference type="PANTHER" id="PTHR11224">
    <property type="entry name" value="MAKORIN-RELATED"/>
    <property type="match status" value="1"/>
</dbReference>
<keyword evidence="3 4" id="KW-0862">Zinc</keyword>
<feature type="compositionally biased region" description="Basic and acidic residues" evidence="5">
    <location>
        <begin position="187"/>
        <end position="205"/>
    </location>
</feature>
<keyword evidence="2 4" id="KW-0863">Zinc-finger</keyword>
<dbReference type="PANTHER" id="PTHR11224:SF10">
    <property type="entry name" value="IP09428P-RELATED"/>
    <property type="match status" value="1"/>
</dbReference>